<dbReference type="GO" id="GO:0071973">
    <property type="term" value="P:bacterial-type flagellum-dependent cell motility"/>
    <property type="evidence" value="ECO:0007669"/>
    <property type="project" value="InterPro"/>
</dbReference>
<comment type="caution">
    <text evidence="6">The sequence shown here is derived from an EMBL/GenBank/DDBJ whole genome shotgun (WGS) entry which is preliminary data.</text>
</comment>
<dbReference type="GO" id="GO:0005198">
    <property type="term" value="F:structural molecule activity"/>
    <property type="evidence" value="ECO:0007669"/>
    <property type="project" value="InterPro"/>
</dbReference>
<comment type="subcellular location">
    <subcellularLocation>
        <location evidence="1">Bacterial flagellum</location>
    </subcellularLocation>
    <subcellularLocation>
        <location evidence="2">Secreted</location>
    </subcellularLocation>
</comment>
<evidence type="ECO:0000256" key="4">
    <source>
        <dbReference type="ARBA" id="ARBA00023143"/>
    </source>
</evidence>
<reference evidence="6 7" key="1">
    <citation type="submission" date="2014-10" db="EMBL/GenBank/DDBJ databases">
        <title>Genome sequence of Novosphingobium malaysiense MUSC 273(T).</title>
        <authorList>
            <person name="Lee L.-H."/>
        </authorList>
    </citation>
    <scope>NUCLEOTIDE SEQUENCE [LARGE SCALE GENOMIC DNA]</scope>
    <source>
        <strain evidence="6 7">MUSC 273</strain>
    </source>
</reference>
<dbReference type="GO" id="GO:0009424">
    <property type="term" value="C:bacterial-type flagellum hook"/>
    <property type="evidence" value="ECO:0007669"/>
    <property type="project" value="InterPro"/>
</dbReference>
<organism evidence="6 7">
    <name type="scientific">Novosphingobium malaysiense</name>
    <dbReference type="NCBI Taxonomy" id="1348853"/>
    <lineage>
        <taxon>Bacteria</taxon>
        <taxon>Pseudomonadati</taxon>
        <taxon>Pseudomonadota</taxon>
        <taxon>Alphaproteobacteria</taxon>
        <taxon>Sphingomonadales</taxon>
        <taxon>Sphingomonadaceae</taxon>
        <taxon>Novosphingobium</taxon>
    </lineage>
</organism>
<keyword evidence="7" id="KW-1185">Reference proteome</keyword>
<dbReference type="InterPro" id="IPR001029">
    <property type="entry name" value="Flagellin_N"/>
</dbReference>
<dbReference type="SUPFAM" id="SSF64518">
    <property type="entry name" value="Phase 1 flagellin"/>
    <property type="match status" value="1"/>
</dbReference>
<evidence type="ECO:0000256" key="3">
    <source>
        <dbReference type="ARBA" id="ARBA00005709"/>
    </source>
</evidence>
<dbReference type="Proteomes" id="UP000031057">
    <property type="component" value="Unassembled WGS sequence"/>
</dbReference>
<dbReference type="InterPro" id="IPR001492">
    <property type="entry name" value="Flagellin"/>
</dbReference>
<feature type="domain" description="Flagellin N-terminal" evidence="5">
    <location>
        <begin position="7"/>
        <end position="144"/>
    </location>
</feature>
<accession>A0A0B1ZWC5</accession>
<evidence type="ECO:0000256" key="2">
    <source>
        <dbReference type="ARBA" id="ARBA00004613"/>
    </source>
</evidence>
<name>A0A0B1ZWC5_9SPHN</name>
<dbReference type="RefSeq" id="WP_039279667.1">
    <property type="nucleotide sequence ID" value="NZ_JTDI01000001.1"/>
</dbReference>
<dbReference type="InterPro" id="IPR013384">
    <property type="entry name" value="Flagell_FlgL"/>
</dbReference>
<comment type="similarity">
    <text evidence="3">Belongs to the bacterial flagellin family.</text>
</comment>
<evidence type="ECO:0000256" key="1">
    <source>
        <dbReference type="ARBA" id="ARBA00004365"/>
    </source>
</evidence>
<keyword evidence="6" id="KW-0282">Flagellum</keyword>
<keyword evidence="6" id="KW-0966">Cell projection</keyword>
<dbReference type="NCBIfam" id="TIGR02550">
    <property type="entry name" value="flagell_flgL"/>
    <property type="match status" value="1"/>
</dbReference>
<keyword evidence="4" id="KW-0975">Bacterial flagellum</keyword>
<dbReference type="STRING" id="1348853.LK12_04275"/>
<evidence type="ECO:0000313" key="7">
    <source>
        <dbReference type="Proteomes" id="UP000031057"/>
    </source>
</evidence>
<dbReference type="Pfam" id="PF00669">
    <property type="entry name" value="Flagellin_N"/>
    <property type="match status" value="1"/>
</dbReference>
<evidence type="ECO:0000259" key="5">
    <source>
        <dbReference type="Pfam" id="PF00669"/>
    </source>
</evidence>
<dbReference type="PANTHER" id="PTHR42792">
    <property type="entry name" value="FLAGELLIN"/>
    <property type="match status" value="1"/>
</dbReference>
<proteinExistence type="inferred from homology"/>
<dbReference type="EMBL" id="JTDI01000001">
    <property type="protein sequence ID" value="KHK93483.1"/>
    <property type="molecule type" value="Genomic_DNA"/>
</dbReference>
<evidence type="ECO:0000313" key="6">
    <source>
        <dbReference type="EMBL" id="KHK93483.1"/>
    </source>
</evidence>
<dbReference type="PANTHER" id="PTHR42792:SF1">
    <property type="entry name" value="FLAGELLAR HOOK-ASSOCIATED PROTEIN 3"/>
    <property type="match status" value="1"/>
</dbReference>
<dbReference type="Gene3D" id="1.20.1330.10">
    <property type="entry name" value="f41 fragment of flagellin, N-terminal domain"/>
    <property type="match status" value="1"/>
</dbReference>
<gene>
    <name evidence="6" type="ORF">LK12_04275</name>
</gene>
<keyword evidence="6" id="KW-0969">Cilium</keyword>
<dbReference type="AlphaFoldDB" id="A0A0B1ZWC5"/>
<dbReference type="GO" id="GO:0005576">
    <property type="term" value="C:extracellular region"/>
    <property type="evidence" value="ECO:0007669"/>
    <property type="project" value="UniProtKB-SubCell"/>
</dbReference>
<dbReference type="OrthoDB" id="7389561at2"/>
<protein>
    <submittedName>
        <fullName evidence="6">Flagellar hook protein FlgL</fullName>
    </submittedName>
</protein>
<sequence>MAIVSTSTSAFYERARAGMKDLRSQAETLQAQLGSGQKLTRSSDDPVAAARLRTLSRLESLSTIDKTNANRANADLTLADSAMSNMSNSIIRAQELATQAASTTLTHSQRAGIAEELAQIHDDLYALANSRDSSGHALFGGNNTGNAYTLDAGGNAQYIGSNTSAELPIGDGQSVTRSMTGRQLFNFTDANGNDTDVMATIKTLAAALTSGTADPAAAANDALGSLKTGLDTLSTAQTVVGTRLAWLDVVSERRTSLSELRSTEEADLGGTDIASTVAQLQQTLTVLEASQASFTKLSGLSLFDNLR</sequence>